<reference evidence="3" key="1">
    <citation type="submission" date="2016-10" db="EMBL/GenBank/DDBJ databases">
        <authorList>
            <person name="Varghese N."/>
            <person name="Submissions S."/>
        </authorList>
    </citation>
    <scope>NUCLEOTIDE SEQUENCE [LARGE SCALE GENOMIC DNA]</scope>
    <source>
        <strain evidence="3">DSM 19110</strain>
    </source>
</reference>
<evidence type="ECO:0000256" key="1">
    <source>
        <dbReference type="SAM" id="MobiDB-lite"/>
    </source>
</evidence>
<keyword evidence="3" id="KW-1185">Reference proteome</keyword>
<dbReference type="Proteomes" id="UP000183200">
    <property type="component" value="Unassembled WGS sequence"/>
</dbReference>
<evidence type="ECO:0000313" key="2">
    <source>
        <dbReference type="EMBL" id="SDL37435.1"/>
    </source>
</evidence>
<name>A0A1G9JJJ4_9SPHI</name>
<feature type="compositionally biased region" description="Pro residues" evidence="1">
    <location>
        <begin position="393"/>
        <end position="403"/>
    </location>
</feature>
<organism evidence="2 3">
    <name type="scientific">Pedobacter steynii</name>
    <dbReference type="NCBI Taxonomy" id="430522"/>
    <lineage>
        <taxon>Bacteria</taxon>
        <taxon>Pseudomonadati</taxon>
        <taxon>Bacteroidota</taxon>
        <taxon>Sphingobacteriia</taxon>
        <taxon>Sphingobacteriales</taxon>
        <taxon>Sphingobacteriaceae</taxon>
        <taxon>Pedobacter</taxon>
    </lineage>
</organism>
<feature type="region of interest" description="Disordered" evidence="1">
    <location>
        <begin position="386"/>
        <end position="443"/>
    </location>
</feature>
<protein>
    <submittedName>
        <fullName evidence="2">Uncharacterized protein</fullName>
    </submittedName>
</protein>
<gene>
    <name evidence="2" type="ORF">SAMN05421820_101278</name>
</gene>
<dbReference type="OrthoDB" id="739308at2"/>
<accession>A0A1G9JJJ4</accession>
<dbReference type="AlphaFoldDB" id="A0A1G9JJJ4"/>
<dbReference type="RefSeq" id="WP_074604230.1">
    <property type="nucleotide sequence ID" value="NZ_FNGY01000001.1"/>
</dbReference>
<dbReference type="EMBL" id="FNGY01000001">
    <property type="protein sequence ID" value="SDL37435.1"/>
    <property type="molecule type" value="Genomic_DNA"/>
</dbReference>
<sequence>MKFCVLAKISKRSISFWYQSDRNAYAPLSITESNEVPLYFYVNGNDFIFGTAARDRFNRHDPNAYGNYFEIIKDPGKHFSIYGNKKPVKQLFYYGVEQYLSHFLNTVLYKTDSIESYRQHFPLRFLFDTDIEDQEKSLIEHLFKEAGYFNLDRIDFNKALFGVLTQKAVLPKGKSVLWLSSVDDVLYLKLYKDVLAEAIGSFKLEGQGADPRVKILADMIVEYIIVQNSYLSIDKDAEIAALLPFCVRVLENISPIIKGDAELIDGNKYWFKVNERNLNDRLQYYSNDGMIYSAIDDLLKSAGLIAQEVIILLGTEEISTSYFSGKLLRKYPYVLAVKAADAGDAMKAVFAEIASSNYTVKSKPPVAAPVLAAPAVTPPVVTASPPVLARPALPTPKTPPPLPPKREQPVSQPQVNIPKLPEPKPAIPTKVNAVKLPPLPPKK</sequence>
<evidence type="ECO:0000313" key="3">
    <source>
        <dbReference type="Proteomes" id="UP000183200"/>
    </source>
</evidence>
<proteinExistence type="predicted"/>